<organism evidence="5 6">
    <name type="scientific">Peronospora destructor</name>
    <dbReference type="NCBI Taxonomy" id="86335"/>
    <lineage>
        <taxon>Eukaryota</taxon>
        <taxon>Sar</taxon>
        <taxon>Stramenopiles</taxon>
        <taxon>Oomycota</taxon>
        <taxon>Peronosporomycetes</taxon>
        <taxon>Peronosporales</taxon>
        <taxon>Peronosporaceae</taxon>
        <taxon>Peronospora</taxon>
    </lineage>
</organism>
<keyword evidence="1" id="KW-0677">Repeat</keyword>
<dbReference type="SMART" id="SM00322">
    <property type="entry name" value="KH"/>
    <property type="match status" value="4"/>
</dbReference>
<dbReference type="PANTHER" id="PTHR10288">
    <property type="entry name" value="KH DOMAIN CONTAINING RNA BINDING PROTEIN"/>
    <property type="match status" value="1"/>
</dbReference>
<dbReference type="Gene3D" id="3.30.1370.10">
    <property type="entry name" value="K Homology domain, type 1"/>
    <property type="match status" value="4"/>
</dbReference>
<evidence type="ECO:0000259" key="4">
    <source>
        <dbReference type="SMART" id="SM00322"/>
    </source>
</evidence>
<dbReference type="Proteomes" id="UP001162029">
    <property type="component" value="Unassembled WGS sequence"/>
</dbReference>
<dbReference type="PROSITE" id="PS50084">
    <property type="entry name" value="KH_TYPE_1"/>
    <property type="match status" value="4"/>
</dbReference>
<dbReference type="EMBL" id="CANTFM010001994">
    <property type="protein sequence ID" value="CAI5743932.1"/>
    <property type="molecule type" value="Genomic_DNA"/>
</dbReference>
<dbReference type="SUPFAM" id="SSF54791">
    <property type="entry name" value="Eukaryotic type KH-domain (KH-domain type I)"/>
    <property type="match status" value="4"/>
</dbReference>
<dbReference type="InterPro" id="IPR036612">
    <property type="entry name" value="KH_dom_type_1_sf"/>
</dbReference>
<evidence type="ECO:0000313" key="6">
    <source>
        <dbReference type="Proteomes" id="UP001162029"/>
    </source>
</evidence>
<feature type="domain" description="K Homology" evidence="4">
    <location>
        <begin position="199"/>
        <end position="272"/>
    </location>
</feature>
<reference evidence="5" key="1">
    <citation type="submission" date="2022-12" db="EMBL/GenBank/DDBJ databases">
        <authorList>
            <person name="Webb A."/>
        </authorList>
    </citation>
    <scope>NUCLEOTIDE SEQUENCE</scope>
    <source>
        <strain evidence="5">Pd1</strain>
    </source>
</reference>
<evidence type="ECO:0000256" key="2">
    <source>
        <dbReference type="PROSITE-ProRule" id="PRU00117"/>
    </source>
</evidence>
<dbReference type="AlphaFoldDB" id="A0AAV0V3Y9"/>
<proteinExistence type="predicted"/>
<feature type="domain" description="K Homology" evidence="4">
    <location>
        <begin position="108"/>
        <end position="187"/>
    </location>
</feature>
<dbReference type="GO" id="GO:0003723">
    <property type="term" value="F:RNA binding"/>
    <property type="evidence" value="ECO:0007669"/>
    <property type="project" value="UniProtKB-UniRule"/>
</dbReference>
<keyword evidence="6" id="KW-1185">Reference proteome</keyword>
<evidence type="ECO:0000256" key="3">
    <source>
        <dbReference type="SAM" id="MobiDB-lite"/>
    </source>
</evidence>
<dbReference type="InterPro" id="IPR004087">
    <property type="entry name" value="KH_dom"/>
</dbReference>
<sequence>MIHILIPSNATTALLARRGQPIQTISQQTGCTLSVREPDASPFNNDRLLRIYGKPKCISLAQRLVIAYIRVFRAEKKDPIYMDLSKEASLIALPATSITKVMSVAVTAGKKSEVEITNPFRWMVQREDVGKMMGRQGCILASIRRDTGASIRIEDNVVPGTTERRVTLSGCVESIAAAVEKIKSRSNGRPEEAVNVVNGGHGQYFAIPYHAAGCLIGPQGSTIKNITEHTGARLQIPSAEDLPLGSINRILHVQGTPKQTEHAQRIVRAKLRDFLVSSTGPKSLSLLSTGLKGDKVTIKVLLSSRICGFMLDQRGKLIREISKKSGAHTHFLTSHNNGNRVCIFTGDMSCVLRAQRLVLQVIAGDAISSKQTRKRKRSHRDEEKVEEHDEVMEEDMKDEEPYHKGEVKEETCYGDEDKNAPGCPVRRRNGRRQLNRRFQHDYEENEEDMYTYDDSTEYEEHPCQPIRRQPVVARSPDTMRMKALSMIIILTSLETNRRRRGYDEYGYEHDSDGLYESSIVGEQVIKRRPIGSRADEQRRPIACLGRKVQIMVPNSRLQEERSRMSPTNRRCTDGTDSTRPSSRNGSANMRHSIPRGINRGGRPTPEPHENGNQRCQK</sequence>
<comment type="caution">
    <text evidence="5">The sequence shown here is derived from an EMBL/GenBank/DDBJ whole genome shotgun (WGS) entry which is preliminary data.</text>
</comment>
<name>A0AAV0V3Y9_9STRA</name>
<evidence type="ECO:0000256" key="1">
    <source>
        <dbReference type="ARBA" id="ARBA00022737"/>
    </source>
</evidence>
<keyword evidence="2" id="KW-0694">RNA-binding</keyword>
<feature type="compositionally biased region" description="Acidic residues" evidence="3">
    <location>
        <begin position="388"/>
        <end position="398"/>
    </location>
</feature>
<feature type="domain" description="K Homology" evidence="4">
    <location>
        <begin position="294"/>
        <end position="363"/>
    </location>
</feature>
<feature type="region of interest" description="Disordered" evidence="3">
    <location>
        <begin position="553"/>
        <end position="617"/>
    </location>
</feature>
<feature type="compositionally biased region" description="Polar residues" evidence="3">
    <location>
        <begin position="564"/>
        <end position="589"/>
    </location>
</feature>
<accession>A0AAV0V3Y9</accession>
<protein>
    <recommendedName>
        <fullName evidence="4">K Homology domain-containing protein</fullName>
    </recommendedName>
</protein>
<gene>
    <name evidence="5" type="ORF">PDE001_LOCUS9114</name>
</gene>
<evidence type="ECO:0000313" key="5">
    <source>
        <dbReference type="EMBL" id="CAI5743932.1"/>
    </source>
</evidence>
<feature type="region of interest" description="Disordered" evidence="3">
    <location>
        <begin position="369"/>
        <end position="405"/>
    </location>
</feature>
<dbReference type="Pfam" id="PF00013">
    <property type="entry name" value="KH_1"/>
    <property type="match status" value="4"/>
</dbReference>
<feature type="domain" description="K Homology" evidence="4">
    <location>
        <begin position="1"/>
        <end position="70"/>
    </location>
</feature>
<dbReference type="InterPro" id="IPR004088">
    <property type="entry name" value="KH_dom_type_1"/>
</dbReference>